<accession>A0AA35JCP0</accession>
<name>A0AA35JCP0_SACK1</name>
<dbReference type="EMBL" id="OX365899">
    <property type="protein sequence ID" value="CAI4057213.1"/>
    <property type="molecule type" value="Genomic_DNA"/>
</dbReference>
<proteinExistence type="predicted"/>
<dbReference type="Proteomes" id="UP001162087">
    <property type="component" value="Chromosome 4"/>
</dbReference>
<evidence type="ECO:0000313" key="2">
    <source>
        <dbReference type="Proteomes" id="UP001162087"/>
    </source>
</evidence>
<keyword evidence="2" id="KW-1185">Reference proteome</keyword>
<reference evidence="1" key="1">
    <citation type="submission" date="2022-10" db="EMBL/GenBank/DDBJ databases">
        <authorList>
            <person name="Byrne P K."/>
        </authorList>
    </citation>
    <scope>NUCLEOTIDE SEQUENCE</scope>
    <source>
        <strain evidence="1">IFO1802</strain>
    </source>
</reference>
<evidence type="ECO:0000313" key="1">
    <source>
        <dbReference type="EMBL" id="CAI4057213.1"/>
    </source>
</evidence>
<organism evidence="1 2">
    <name type="scientific">Saccharomyces kudriavzevii (strain ATCC MYA-4449 / AS 2.2408 / CBS 8840 / NBRC 1802 / NCYC 2889)</name>
    <name type="common">Yeast</name>
    <dbReference type="NCBI Taxonomy" id="226230"/>
    <lineage>
        <taxon>Eukaryota</taxon>
        <taxon>Fungi</taxon>
        <taxon>Dikarya</taxon>
        <taxon>Ascomycota</taxon>
        <taxon>Saccharomycotina</taxon>
        <taxon>Saccharomycetes</taxon>
        <taxon>Saccharomycetales</taxon>
        <taxon>Saccharomycetaceae</taxon>
        <taxon>Saccharomyces</taxon>
    </lineage>
</organism>
<protein>
    <submittedName>
        <fullName evidence="1">Uncharacterized protein</fullName>
    </submittedName>
</protein>
<dbReference type="OrthoDB" id="4033420at2759"/>
<gene>
    <name evidence="1" type="primary">SKDI04G0660</name>
    <name evidence="1" type="ORF">SKDI_04G0660</name>
</gene>
<sequence length="545" mass="62713">MVRLNHAASYFMPLFCSTRPYIVVLSVLFSISLFLLFYLSSELLLHEYDDPLMFKPNSQDYFRTFLLGLFSPFLYYFLKTFLFNINQRFLILNLIVDFPINDAFMLIILIGLAYPQVQDHEGAAKKNKECSWHIIPRQAYIFGISWALGEFTICIIGNLFNYQEMVDPKVSNGLTRQESANAYSNDNINHNDDRGCGTEHYHNFVKRSDITLSKCIEVRNDSSSISNNVYSSEYHPIKPLHSTSSAYGSVQQQSHENTNQLHVPDISQDDTIIMMNPIDNSLKLTTLDSENLGFPLSEEDPILKKSFGYTWAIPNDKYPSATHSFTHIKRFVGFSTVYQFVMNIFLMVLVVGNNIMLTIGESLILSMYFVYVRGHEELFTPVVNYFGSRTISHFILCVIIPFISLNFILNTMIYLRRELDDWFNDSQGEFEEEVEHAVKKKMAMNNDYQHPLSANYTAVDNPDVINGMGHFTLNSGQFLGDPTLYYGNSNNEYDNMNNDSILLRFCKKLVRIWRALARNDSFVLGVMVSWSLIVFLTGIVSTVYI</sequence>